<gene>
    <name evidence="6" type="ORF">PGLA_07250</name>
</gene>
<evidence type="ECO:0000313" key="7">
    <source>
        <dbReference type="Proteomes" id="UP000076967"/>
    </source>
</evidence>
<name>A0A162MGV8_9BACL</name>
<feature type="domain" description="FAD/NAD(P)-binding" evidence="5">
    <location>
        <begin position="6"/>
        <end position="282"/>
    </location>
</feature>
<organism evidence="6 7">
    <name type="scientific">Paenibacillus glacialis</name>
    <dbReference type="NCBI Taxonomy" id="494026"/>
    <lineage>
        <taxon>Bacteria</taxon>
        <taxon>Bacillati</taxon>
        <taxon>Bacillota</taxon>
        <taxon>Bacilli</taxon>
        <taxon>Bacillales</taxon>
        <taxon>Paenibacillaceae</taxon>
        <taxon>Paenibacillus</taxon>
    </lineage>
</organism>
<protein>
    <submittedName>
        <fullName evidence="6">Pyridine nucleotide-disulfide oxidoreductase</fullName>
    </submittedName>
</protein>
<dbReference type="InterPro" id="IPR050097">
    <property type="entry name" value="Ferredoxin-NADP_redctase_2"/>
</dbReference>
<comment type="caution">
    <text evidence="6">The sequence shown here is derived from an EMBL/GenBank/DDBJ whole genome shotgun (WGS) entry which is preliminary data.</text>
</comment>
<dbReference type="RefSeq" id="WP_068530885.1">
    <property type="nucleotide sequence ID" value="NZ_LVJH01000007.1"/>
</dbReference>
<keyword evidence="4" id="KW-0560">Oxidoreductase</keyword>
<dbReference type="OrthoDB" id="9806179at2"/>
<dbReference type="STRING" id="494026.PGLA_07250"/>
<proteinExistence type="predicted"/>
<evidence type="ECO:0000313" key="6">
    <source>
        <dbReference type="EMBL" id="OAB44443.1"/>
    </source>
</evidence>
<dbReference type="Gene3D" id="3.50.50.60">
    <property type="entry name" value="FAD/NAD(P)-binding domain"/>
    <property type="match status" value="2"/>
</dbReference>
<sequence length="304" mass="32634">MEQHVDVAIIGGGPAGVNAALVLGRARKSVVVIDEGRPRNRVTRESHGLLSRDGISPRELRRIAMEQIKAYPAVQFVKDTAVTITGTDGDFQITTAQATTYRSKKLLFAVGMKDLPLNIDGLTDVYGTSAFICPYCDGWELRDQPLVLIVHGEKAIHLAKSLAGWTDQYTICTNGPDEWTNEQREEIKQHNIPAFDAAIQRIESSDGMAQSVVLEDGTVIPCTGIFFAPKLVTGSDLPQALGCQTTEAGIVIVDEFGKTNVPGIYSAGDVASEMHLVVTAASLGALAGVSINGELLSEVWNSKN</sequence>
<keyword evidence="7" id="KW-1185">Reference proteome</keyword>
<dbReference type="Pfam" id="PF07992">
    <property type="entry name" value="Pyr_redox_2"/>
    <property type="match status" value="1"/>
</dbReference>
<dbReference type="PRINTS" id="PR00368">
    <property type="entry name" value="FADPNR"/>
</dbReference>
<dbReference type="Proteomes" id="UP000076967">
    <property type="component" value="Unassembled WGS sequence"/>
</dbReference>
<evidence type="ECO:0000256" key="4">
    <source>
        <dbReference type="ARBA" id="ARBA00023002"/>
    </source>
</evidence>
<keyword evidence="3" id="KW-0285">Flavoprotein</keyword>
<dbReference type="SUPFAM" id="SSF51905">
    <property type="entry name" value="FAD/NAD(P)-binding domain"/>
    <property type="match status" value="1"/>
</dbReference>
<evidence type="ECO:0000256" key="3">
    <source>
        <dbReference type="ARBA" id="ARBA00022630"/>
    </source>
</evidence>
<dbReference type="PANTHER" id="PTHR48105">
    <property type="entry name" value="THIOREDOXIN REDUCTASE 1-RELATED-RELATED"/>
    <property type="match status" value="1"/>
</dbReference>
<dbReference type="InterPro" id="IPR036188">
    <property type="entry name" value="FAD/NAD-bd_sf"/>
</dbReference>
<reference evidence="6 7" key="1">
    <citation type="submission" date="2016-03" db="EMBL/GenBank/DDBJ databases">
        <title>Draft genome sequence of Paenibacillus glacialis DSM 22343.</title>
        <authorList>
            <person name="Shin S.-K."/>
            <person name="Yi H."/>
        </authorList>
    </citation>
    <scope>NUCLEOTIDE SEQUENCE [LARGE SCALE GENOMIC DNA]</scope>
    <source>
        <strain evidence="6 7">DSM 22343</strain>
    </source>
</reference>
<dbReference type="PRINTS" id="PR00469">
    <property type="entry name" value="PNDRDTASEII"/>
</dbReference>
<dbReference type="GO" id="GO:0016491">
    <property type="term" value="F:oxidoreductase activity"/>
    <property type="evidence" value="ECO:0007669"/>
    <property type="project" value="UniProtKB-KW"/>
</dbReference>
<evidence type="ECO:0000256" key="1">
    <source>
        <dbReference type="ARBA" id="ARBA00001974"/>
    </source>
</evidence>
<evidence type="ECO:0000256" key="2">
    <source>
        <dbReference type="ARBA" id="ARBA00011738"/>
    </source>
</evidence>
<dbReference type="InterPro" id="IPR023753">
    <property type="entry name" value="FAD/NAD-binding_dom"/>
</dbReference>
<comment type="cofactor">
    <cofactor evidence="1">
        <name>FAD</name>
        <dbReference type="ChEBI" id="CHEBI:57692"/>
    </cofactor>
</comment>
<dbReference type="AlphaFoldDB" id="A0A162MGV8"/>
<dbReference type="EMBL" id="LVJH01000007">
    <property type="protein sequence ID" value="OAB44443.1"/>
    <property type="molecule type" value="Genomic_DNA"/>
</dbReference>
<comment type="subunit">
    <text evidence="2">Homodimer.</text>
</comment>
<accession>A0A162MGV8</accession>
<evidence type="ECO:0000259" key="5">
    <source>
        <dbReference type="Pfam" id="PF07992"/>
    </source>
</evidence>